<comment type="caution">
    <text evidence="1">The sequence shown here is derived from an EMBL/GenBank/DDBJ whole genome shotgun (WGS) entry which is preliminary data.</text>
</comment>
<organism evidence="1 2">
    <name type="scientific">Purpureocillium lilacinum</name>
    <name type="common">Paecilomyces lilacinus</name>
    <dbReference type="NCBI Taxonomy" id="33203"/>
    <lineage>
        <taxon>Eukaryota</taxon>
        <taxon>Fungi</taxon>
        <taxon>Dikarya</taxon>
        <taxon>Ascomycota</taxon>
        <taxon>Pezizomycotina</taxon>
        <taxon>Sordariomycetes</taxon>
        <taxon>Hypocreomycetidae</taxon>
        <taxon>Hypocreales</taxon>
        <taxon>Ophiocordycipitaceae</taxon>
        <taxon>Purpureocillium</taxon>
    </lineage>
</organism>
<evidence type="ECO:0000313" key="1">
    <source>
        <dbReference type="EMBL" id="KAK4061677.1"/>
    </source>
</evidence>
<gene>
    <name evidence="1" type="ORF">Purlil1_14241</name>
</gene>
<sequence length="120" mass="13759">MVQTWIQDAGFVNIEKTTIRCYWSPCSADEREQEACKWLYACLRQTMEALGLMPMIEQLGMTAAAVRDLCSQAEKEAGSLRNRGYFKLYIWTARRPSCARQANESQQVVRTEAINASRWA</sequence>
<reference evidence="1 2" key="1">
    <citation type="journal article" date="2024" name="Microbiol. Resour. Announc.">
        <title>Genome annotations for the ascomycete fungi Trichoderma harzianum, Trichoderma aggressivum, and Purpureocillium lilacinum.</title>
        <authorList>
            <person name="Beijen E.P.W."/>
            <person name="Ohm R.A."/>
        </authorList>
    </citation>
    <scope>NUCLEOTIDE SEQUENCE [LARGE SCALE GENOMIC DNA]</scope>
    <source>
        <strain evidence="1 2">CBS 150709</strain>
    </source>
</reference>
<dbReference type="EMBL" id="JAWRVI010000594">
    <property type="protein sequence ID" value="KAK4061677.1"/>
    <property type="molecule type" value="Genomic_DNA"/>
</dbReference>
<protein>
    <submittedName>
        <fullName evidence="1">Uncharacterized protein</fullName>
    </submittedName>
</protein>
<keyword evidence="2" id="KW-1185">Reference proteome</keyword>
<proteinExistence type="predicted"/>
<accession>A0ABR0BBT9</accession>
<dbReference type="Proteomes" id="UP001287286">
    <property type="component" value="Unassembled WGS sequence"/>
</dbReference>
<name>A0ABR0BBT9_PURLI</name>
<evidence type="ECO:0000313" key="2">
    <source>
        <dbReference type="Proteomes" id="UP001287286"/>
    </source>
</evidence>